<gene>
    <name evidence="3" type="ORF">GCM10009802_31970</name>
</gene>
<comment type="caution">
    <text evidence="3">The sequence shown here is derived from an EMBL/GenBank/DDBJ whole genome shotgun (WGS) entry which is preliminary data.</text>
</comment>
<sequence>MRKPRTPRTARSVWAALTAFATAAPLALAATPAAAVVGTPQADSTYGFTSRLVVGDFQRGCSAALVEREWLLTAASCFADDPAAGIAVAPGTPKVRTVATVGRTDVSDTSSGQVRDVVELVPYDGRDVVLARLARPVFGIPPVPVSATAPAAGEELRVAGYGRTAADWAPDQLHRGAFTVDAVGTPDLTLSGRDGAAVCAGDTGGPAVRVADGAPELVALSSRSYQVGCFGTETADGTPNSAVSARVDDLRGWVDDTVGRPRYTDFNCDGAEDVAIADPHVTVGGAANAGVVRVVLGGGKGTAEITQNLDAVPGAAEANDRFGHVLATYDENEDGCTDLVVGIPYEDLGSTADAGMASLLYGAPGGLTTGKASVNHEQGAGPGDIGASLVEAGDHMGASLAAGHTTTGEPYLVIGAPGEDIGSGSTVDVDAGTAYYLRGTVNQGLTQGRDGVAGGPETGDDFGATLAATPQHIAVGVPGEGLGSKADAGGVQIFAHALSTAGIPEPLGVVNQDQDDVTGAGETGDRFSDGLAGVPYRPAGSAAATDSIFFVGAPGEDVTVDGVGHVDSGGVYNIRVTAAGAISQHSTIWQGHAGVAGGPENGDRFGATFAAANTRPKALSSADTIALAVGAPGEDLSGIANTGAVQTFAPLWSPGDSDRWIQTGSAGLPGSLGAGQRVGAHIQATGGHLYVGMPYGPSAYGAMHALPWPNVRGWPDTSAVTSYEPGRDGLPAVGTSFGWAMR</sequence>
<organism evidence="3 4">
    <name type="scientific">Streptomyces synnematoformans</name>
    <dbReference type="NCBI Taxonomy" id="415721"/>
    <lineage>
        <taxon>Bacteria</taxon>
        <taxon>Bacillati</taxon>
        <taxon>Actinomycetota</taxon>
        <taxon>Actinomycetes</taxon>
        <taxon>Kitasatosporales</taxon>
        <taxon>Streptomycetaceae</taxon>
        <taxon>Streptomyces</taxon>
    </lineage>
</organism>
<dbReference type="PANTHER" id="PTHR24260:SF136">
    <property type="entry name" value="GH08193P-RELATED"/>
    <property type="match status" value="1"/>
</dbReference>
<evidence type="ECO:0000313" key="4">
    <source>
        <dbReference type="Proteomes" id="UP001500443"/>
    </source>
</evidence>
<dbReference type="Gene3D" id="2.130.10.130">
    <property type="entry name" value="Integrin alpha, N-terminal"/>
    <property type="match status" value="1"/>
</dbReference>
<evidence type="ECO:0000259" key="2">
    <source>
        <dbReference type="PROSITE" id="PS50240"/>
    </source>
</evidence>
<proteinExistence type="predicted"/>
<dbReference type="InterPro" id="IPR043504">
    <property type="entry name" value="Peptidase_S1_PA_chymotrypsin"/>
</dbReference>
<dbReference type="InterPro" id="IPR028994">
    <property type="entry name" value="Integrin_alpha_N"/>
</dbReference>
<dbReference type="SMART" id="SM00020">
    <property type="entry name" value="Tryp_SPc"/>
    <property type="match status" value="1"/>
</dbReference>
<dbReference type="EMBL" id="BAAAPF010000094">
    <property type="protein sequence ID" value="GAA2126201.1"/>
    <property type="molecule type" value="Genomic_DNA"/>
</dbReference>
<dbReference type="Gene3D" id="2.40.10.10">
    <property type="entry name" value="Trypsin-like serine proteases"/>
    <property type="match status" value="1"/>
</dbReference>
<dbReference type="PRINTS" id="PR00722">
    <property type="entry name" value="CHYMOTRYPSIN"/>
</dbReference>
<dbReference type="InterPro" id="IPR001314">
    <property type="entry name" value="Peptidase_S1A"/>
</dbReference>
<dbReference type="RefSeq" id="WP_344290671.1">
    <property type="nucleotide sequence ID" value="NZ_BAAAPF010000094.1"/>
</dbReference>
<dbReference type="Proteomes" id="UP001500443">
    <property type="component" value="Unassembled WGS sequence"/>
</dbReference>
<evidence type="ECO:0000256" key="1">
    <source>
        <dbReference type="SAM" id="SignalP"/>
    </source>
</evidence>
<evidence type="ECO:0000313" key="3">
    <source>
        <dbReference type="EMBL" id="GAA2126201.1"/>
    </source>
</evidence>
<name>A0ABN2YHS6_9ACTN</name>
<dbReference type="InterPro" id="IPR001254">
    <property type="entry name" value="Trypsin_dom"/>
</dbReference>
<feature type="signal peptide" evidence="1">
    <location>
        <begin position="1"/>
        <end position="29"/>
    </location>
</feature>
<dbReference type="Pfam" id="PF00089">
    <property type="entry name" value="Trypsin"/>
    <property type="match status" value="1"/>
</dbReference>
<feature type="domain" description="Peptidase S1" evidence="2">
    <location>
        <begin position="36"/>
        <end position="259"/>
    </location>
</feature>
<dbReference type="SUPFAM" id="SSF50494">
    <property type="entry name" value="Trypsin-like serine proteases"/>
    <property type="match status" value="1"/>
</dbReference>
<dbReference type="SMART" id="SM00191">
    <property type="entry name" value="Int_alpha"/>
    <property type="match status" value="2"/>
</dbReference>
<dbReference type="PROSITE" id="PS50240">
    <property type="entry name" value="TRYPSIN_DOM"/>
    <property type="match status" value="1"/>
</dbReference>
<dbReference type="SUPFAM" id="SSF69318">
    <property type="entry name" value="Integrin alpha N-terminal domain"/>
    <property type="match status" value="1"/>
</dbReference>
<reference evidence="3 4" key="1">
    <citation type="journal article" date="2019" name="Int. J. Syst. Evol. Microbiol.">
        <title>The Global Catalogue of Microorganisms (GCM) 10K type strain sequencing project: providing services to taxonomists for standard genome sequencing and annotation.</title>
        <authorList>
            <consortium name="The Broad Institute Genomics Platform"/>
            <consortium name="The Broad Institute Genome Sequencing Center for Infectious Disease"/>
            <person name="Wu L."/>
            <person name="Ma J."/>
        </authorList>
    </citation>
    <scope>NUCLEOTIDE SEQUENCE [LARGE SCALE GENOMIC DNA]</scope>
    <source>
        <strain evidence="3 4">JCM 15481</strain>
    </source>
</reference>
<dbReference type="PANTHER" id="PTHR24260">
    <property type="match status" value="1"/>
</dbReference>
<keyword evidence="1" id="KW-0732">Signal</keyword>
<dbReference type="InterPro" id="IPR009003">
    <property type="entry name" value="Peptidase_S1_PA"/>
</dbReference>
<keyword evidence="4" id="KW-1185">Reference proteome</keyword>
<feature type="chain" id="PRO_5046019777" evidence="1">
    <location>
        <begin position="30"/>
        <end position="742"/>
    </location>
</feature>
<dbReference type="InterPro" id="IPR013519">
    <property type="entry name" value="Int_alpha_beta-p"/>
</dbReference>
<dbReference type="InterPro" id="IPR051333">
    <property type="entry name" value="CLIP_Serine_Protease"/>
</dbReference>
<protein>
    <submittedName>
        <fullName evidence="3">Trypsin-like serine protease</fullName>
    </submittedName>
</protein>
<accession>A0ABN2YHS6</accession>